<dbReference type="Proteomes" id="UP000314982">
    <property type="component" value="Unassembled WGS sequence"/>
</dbReference>
<dbReference type="PANTHER" id="PTHR13020:SF9">
    <property type="entry name" value="TRINUCLEOTIDE REPEAT-CONTAINING GENE 6C PROTEIN"/>
    <property type="match status" value="1"/>
</dbReference>
<organism evidence="2 3">
    <name type="scientific">Hucho hucho</name>
    <name type="common">huchen</name>
    <dbReference type="NCBI Taxonomy" id="62062"/>
    <lineage>
        <taxon>Eukaryota</taxon>
        <taxon>Metazoa</taxon>
        <taxon>Chordata</taxon>
        <taxon>Craniata</taxon>
        <taxon>Vertebrata</taxon>
        <taxon>Euteleostomi</taxon>
        <taxon>Actinopterygii</taxon>
        <taxon>Neopterygii</taxon>
        <taxon>Teleostei</taxon>
        <taxon>Protacanthopterygii</taxon>
        <taxon>Salmoniformes</taxon>
        <taxon>Salmonidae</taxon>
        <taxon>Salmoninae</taxon>
        <taxon>Hucho</taxon>
    </lineage>
</organism>
<evidence type="ECO:0000256" key="1">
    <source>
        <dbReference type="SAM" id="MobiDB-lite"/>
    </source>
</evidence>
<dbReference type="GeneTree" id="ENSGT00940000157598"/>
<dbReference type="InterPro" id="IPR052068">
    <property type="entry name" value="GW182_domain"/>
</dbReference>
<feature type="compositionally biased region" description="Polar residues" evidence="1">
    <location>
        <begin position="100"/>
        <end position="109"/>
    </location>
</feature>
<dbReference type="AlphaFoldDB" id="A0A4W5NIU9"/>
<reference evidence="2" key="3">
    <citation type="submission" date="2025-09" db="UniProtKB">
        <authorList>
            <consortium name="Ensembl"/>
        </authorList>
    </citation>
    <scope>IDENTIFICATION</scope>
</reference>
<dbReference type="GO" id="GO:0035195">
    <property type="term" value="P:miRNA-mediated post-transcriptional gene silencing"/>
    <property type="evidence" value="ECO:0007669"/>
    <property type="project" value="TreeGrafter"/>
</dbReference>
<feature type="region of interest" description="Disordered" evidence="1">
    <location>
        <begin position="1"/>
        <end position="184"/>
    </location>
</feature>
<dbReference type="STRING" id="62062.ENSHHUP00000051906"/>
<evidence type="ECO:0000313" key="2">
    <source>
        <dbReference type="Ensembl" id="ENSHHUP00000051906.1"/>
    </source>
</evidence>
<accession>A0A4W5NIU9</accession>
<name>A0A4W5NIU9_9TELE</name>
<keyword evidence="3" id="KW-1185">Reference proteome</keyword>
<evidence type="ECO:0000313" key="3">
    <source>
        <dbReference type="Proteomes" id="UP000314982"/>
    </source>
</evidence>
<reference evidence="3" key="1">
    <citation type="submission" date="2018-06" db="EMBL/GenBank/DDBJ databases">
        <title>Genome assembly of Danube salmon.</title>
        <authorList>
            <person name="Macqueen D.J."/>
            <person name="Gundappa M.K."/>
        </authorList>
    </citation>
    <scope>NUCLEOTIDE SEQUENCE [LARGE SCALE GENOMIC DNA]</scope>
</reference>
<dbReference type="GO" id="GO:0060213">
    <property type="term" value="P:positive regulation of nuclear-transcribed mRNA poly(A) tail shortening"/>
    <property type="evidence" value="ECO:0007669"/>
    <property type="project" value="TreeGrafter"/>
</dbReference>
<feature type="compositionally biased region" description="Low complexity" evidence="1">
    <location>
        <begin position="28"/>
        <end position="61"/>
    </location>
</feature>
<proteinExistence type="predicted"/>
<dbReference type="Ensembl" id="ENSHHUT00000053734.1">
    <property type="protein sequence ID" value="ENSHHUP00000051906.1"/>
    <property type="gene ID" value="ENSHHUG00000031234.1"/>
</dbReference>
<dbReference type="GO" id="GO:0000932">
    <property type="term" value="C:P-body"/>
    <property type="evidence" value="ECO:0007669"/>
    <property type="project" value="TreeGrafter"/>
</dbReference>
<feature type="compositionally biased region" description="Low complexity" evidence="1">
    <location>
        <begin position="133"/>
        <end position="147"/>
    </location>
</feature>
<reference evidence="2" key="2">
    <citation type="submission" date="2025-08" db="UniProtKB">
        <authorList>
            <consortium name="Ensembl"/>
        </authorList>
    </citation>
    <scope>IDENTIFICATION</scope>
</reference>
<dbReference type="GO" id="GO:0005654">
    <property type="term" value="C:nucleoplasm"/>
    <property type="evidence" value="ECO:0007669"/>
    <property type="project" value="TreeGrafter"/>
</dbReference>
<sequence length="184" mass="19214">PPALLSLPSTVPDSAKPGPTPPPPPANPSATPSVPPTSSNGKRAPNSAQQQSQPSPAQQRYPPREIPPRFRQLEHKQLLKRGQPLPPGTLPTVPGRPEPDSSQKSSGASHTELPPQSGPGAHYENPHWGHQPANRSSTSASASANHSGWDTVIIDESDTEAWPSISRSSQSQGPAGGCPSDTDP</sequence>
<dbReference type="PANTHER" id="PTHR13020">
    <property type="entry name" value="TRINUCLEOTIDE REPEAT-CONTAINING GENE 6"/>
    <property type="match status" value="1"/>
</dbReference>
<feature type="compositionally biased region" description="Pro residues" evidence="1">
    <location>
        <begin position="18"/>
        <end position="27"/>
    </location>
</feature>
<feature type="compositionally biased region" description="Basic and acidic residues" evidence="1">
    <location>
        <begin position="62"/>
        <end position="77"/>
    </location>
</feature>
<protein>
    <submittedName>
        <fullName evidence="2">Uncharacterized protein</fullName>
    </submittedName>
</protein>